<dbReference type="Proteomes" id="UP001278500">
    <property type="component" value="Unassembled WGS sequence"/>
</dbReference>
<gene>
    <name evidence="2" type="ORF">B0H65DRAFT_577050</name>
</gene>
<name>A0AAE0JE16_9PEZI</name>
<dbReference type="AlphaFoldDB" id="A0AAE0JE16"/>
<evidence type="ECO:0000313" key="3">
    <source>
        <dbReference type="Proteomes" id="UP001278500"/>
    </source>
</evidence>
<evidence type="ECO:0000313" key="2">
    <source>
        <dbReference type="EMBL" id="KAK3343145.1"/>
    </source>
</evidence>
<dbReference type="EMBL" id="JAUEPP010000005">
    <property type="protein sequence ID" value="KAK3343145.1"/>
    <property type="molecule type" value="Genomic_DNA"/>
</dbReference>
<organism evidence="2 3">
    <name type="scientific">Neurospora tetraspora</name>
    <dbReference type="NCBI Taxonomy" id="94610"/>
    <lineage>
        <taxon>Eukaryota</taxon>
        <taxon>Fungi</taxon>
        <taxon>Dikarya</taxon>
        <taxon>Ascomycota</taxon>
        <taxon>Pezizomycotina</taxon>
        <taxon>Sordariomycetes</taxon>
        <taxon>Sordariomycetidae</taxon>
        <taxon>Sordariales</taxon>
        <taxon>Sordariaceae</taxon>
        <taxon>Neurospora</taxon>
    </lineage>
</organism>
<protein>
    <recommendedName>
        <fullName evidence="4">FAR1 domain-containing protein</fullName>
    </recommendedName>
</protein>
<reference evidence="2" key="1">
    <citation type="journal article" date="2023" name="Mol. Phylogenet. Evol.">
        <title>Genome-scale phylogeny and comparative genomics of the fungal order Sordariales.</title>
        <authorList>
            <person name="Hensen N."/>
            <person name="Bonometti L."/>
            <person name="Westerberg I."/>
            <person name="Brannstrom I.O."/>
            <person name="Guillou S."/>
            <person name="Cros-Aarteil S."/>
            <person name="Calhoun S."/>
            <person name="Haridas S."/>
            <person name="Kuo A."/>
            <person name="Mondo S."/>
            <person name="Pangilinan J."/>
            <person name="Riley R."/>
            <person name="LaButti K."/>
            <person name="Andreopoulos B."/>
            <person name="Lipzen A."/>
            <person name="Chen C."/>
            <person name="Yan M."/>
            <person name="Daum C."/>
            <person name="Ng V."/>
            <person name="Clum A."/>
            <person name="Steindorff A."/>
            <person name="Ohm R.A."/>
            <person name="Martin F."/>
            <person name="Silar P."/>
            <person name="Natvig D.O."/>
            <person name="Lalanne C."/>
            <person name="Gautier V."/>
            <person name="Ament-Velasquez S.L."/>
            <person name="Kruys A."/>
            <person name="Hutchinson M.I."/>
            <person name="Powell A.J."/>
            <person name="Barry K."/>
            <person name="Miller A.N."/>
            <person name="Grigoriev I.V."/>
            <person name="Debuchy R."/>
            <person name="Gladieux P."/>
            <person name="Hiltunen Thoren M."/>
            <person name="Johannesson H."/>
        </authorList>
    </citation>
    <scope>NUCLEOTIDE SEQUENCE</scope>
    <source>
        <strain evidence="2">CBS 560.94</strain>
    </source>
</reference>
<feature type="region of interest" description="Disordered" evidence="1">
    <location>
        <begin position="26"/>
        <end position="85"/>
    </location>
</feature>
<sequence length="255" mass="28878">MPPWAPDATIEFTGSQLLHLNQTNQVYEEWEGFGDSDGDSDSHSSENPPPQPASKSSDPTGDPEDDDLFDPRDAILNPPSGAIHPSTTIEGLQESVNKWALNHGFAVTRGQGRGTKPRVPAKDYTRYYFFCDRFGKPRKSTATIITIRKTASRKCGCNWKAFAKKDKEGVWHFRLHDKAVHRVHNHGQTHHPSEHTQHRRLQPEVFEAIDEASKLNGMPAREVDSVLRKRFPGSVHTRRDIYNARARIRLRNLNG</sequence>
<dbReference type="PANTHER" id="PTHR47718">
    <property type="entry name" value="OS01G0519700 PROTEIN"/>
    <property type="match status" value="1"/>
</dbReference>
<comment type="caution">
    <text evidence="2">The sequence shown here is derived from an EMBL/GenBank/DDBJ whole genome shotgun (WGS) entry which is preliminary data.</text>
</comment>
<reference evidence="2" key="2">
    <citation type="submission" date="2023-06" db="EMBL/GenBank/DDBJ databases">
        <authorList>
            <consortium name="Lawrence Berkeley National Laboratory"/>
            <person name="Haridas S."/>
            <person name="Hensen N."/>
            <person name="Bonometti L."/>
            <person name="Westerberg I."/>
            <person name="Brannstrom I.O."/>
            <person name="Guillou S."/>
            <person name="Cros-Aarteil S."/>
            <person name="Calhoun S."/>
            <person name="Kuo A."/>
            <person name="Mondo S."/>
            <person name="Pangilinan J."/>
            <person name="Riley R."/>
            <person name="Labutti K."/>
            <person name="Andreopoulos B."/>
            <person name="Lipzen A."/>
            <person name="Chen C."/>
            <person name="Yanf M."/>
            <person name="Daum C."/>
            <person name="Ng V."/>
            <person name="Clum A."/>
            <person name="Steindorff A."/>
            <person name="Ohm R."/>
            <person name="Martin F."/>
            <person name="Silar P."/>
            <person name="Natvig D."/>
            <person name="Lalanne C."/>
            <person name="Gautier V."/>
            <person name="Ament-Velasquez S.L."/>
            <person name="Kruys A."/>
            <person name="Hutchinson M.I."/>
            <person name="Powell A.J."/>
            <person name="Barry K."/>
            <person name="Miller A.N."/>
            <person name="Grigoriev I.V."/>
            <person name="Debuchy R."/>
            <person name="Gladieux P."/>
            <person name="Thoren M.H."/>
            <person name="Johannesson H."/>
        </authorList>
    </citation>
    <scope>NUCLEOTIDE SEQUENCE</scope>
    <source>
        <strain evidence="2">CBS 560.94</strain>
    </source>
</reference>
<dbReference type="PANTHER" id="PTHR47718:SF3">
    <property type="entry name" value="PROTEIN FAR1-RELATED SEQUENCE 5-LIKE"/>
    <property type="match status" value="1"/>
</dbReference>
<keyword evidence="3" id="KW-1185">Reference proteome</keyword>
<evidence type="ECO:0000256" key="1">
    <source>
        <dbReference type="SAM" id="MobiDB-lite"/>
    </source>
</evidence>
<dbReference type="GeneID" id="87867832"/>
<evidence type="ECO:0008006" key="4">
    <source>
        <dbReference type="Google" id="ProtNLM"/>
    </source>
</evidence>
<dbReference type="RefSeq" id="XP_062680938.1">
    <property type="nucleotide sequence ID" value="XM_062830678.1"/>
</dbReference>
<accession>A0AAE0JE16</accession>
<feature type="compositionally biased region" description="Acidic residues" evidence="1">
    <location>
        <begin position="28"/>
        <end position="39"/>
    </location>
</feature>
<proteinExistence type="predicted"/>